<gene>
    <name evidence="4" type="ORF">HW450_08910</name>
</gene>
<keyword evidence="5" id="KW-1185">Reference proteome</keyword>
<name>A0A7G5FCZ1_9CORY</name>
<dbReference type="NCBIfam" id="TIGR03769">
    <property type="entry name" value="P_ac_wall_RPT"/>
    <property type="match status" value="1"/>
</dbReference>
<keyword evidence="3" id="KW-0732">Signal</keyword>
<evidence type="ECO:0000256" key="1">
    <source>
        <dbReference type="SAM" id="MobiDB-lite"/>
    </source>
</evidence>
<feature type="compositionally biased region" description="Polar residues" evidence="1">
    <location>
        <begin position="525"/>
        <end position="534"/>
    </location>
</feature>
<feature type="region of interest" description="Disordered" evidence="1">
    <location>
        <begin position="599"/>
        <end position="715"/>
    </location>
</feature>
<keyword evidence="2" id="KW-0472">Membrane</keyword>
<evidence type="ECO:0000256" key="2">
    <source>
        <dbReference type="SAM" id="Phobius"/>
    </source>
</evidence>
<dbReference type="RefSeq" id="WP_182385291.1">
    <property type="nucleotide sequence ID" value="NZ_CP059833.1"/>
</dbReference>
<proteinExistence type="predicted"/>
<feature type="chain" id="PRO_5029001160" evidence="3">
    <location>
        <begin position="25"/>
        <end position="763"/>
    </location>
</feature>
<sequence length="763" mass="80789">MKKTLSFVAASLLAFSTLVPTAQATEFKPGNRGFGVNLPADTKMAGTNELHPCAGRKLAYQAHFDAIYATHYNGELTTMIVDGQVPVPADELCMRLAPDANKKGDEVSRLVVPYDDPNLSFLGEPGDILWVAPQEVDFTDAWRPLWAGAGAFDKHHELEVPTDFEGNKVNMTLAEVEGPGDVELFFYNRSVQKPKRIFSTKDKMMNFDLQVGSHGHYSWTFSKPGIYDLTWQVSGKKTDGSTETGPKVTTRWLVGSDEEVGLPEGTTKNLAPIKRSAEVIRDELSKAADPTAPPTPGEAEREVYVQSKDQVQKLLWRSNPKKIITHGHQDMGLFGAGREAEAKMHSDVDGDHRSTQFVYAVPNRALHQLPSAIATQLGVCAAWVLPQQQDFELPWPGFSTENFDYNSVTADGLRLGLDKVEGPGRMIATHDSLSSTTIALDSEDLSLRVHYPKTAHDHMGFFFTQPGAYRVVYSFEGELAQGGKLYTEIVAYYMVGDSALYDAAETMGIDPKTLNLSEQPERDTTPTCEQNSDKPGTGESGTDETDPSTDPTSAAPAPGSPTPPSEGGKSQGNGAAENIGLALGLGAVGLKLASHLMNPDKNSKDSTTAKTAPAAAAPAAKTGNSDNSPAPAKAQTGGSKAPASAGGGTGGGTKAPASGGGSKPAAKSDSKAKKNSAAPTKQTVAPKRVPSKKSTPVPAAPNQNSQNPQVTNSAQTGGLTSGGWLAGFVIGIGLMSLLGGLGLFLATARALRQLGVQSQQKDM</sequence>
<dbReference type="InterPro" id="IPR022435">
    <property type="entry name" value="Surface-anchored_actinobac"/>
</dbReference>
<evidence type="ECO:0000256" key="3">
    <source>
        <dbReference type="SAM" id="SignalP"/>
    </source>
</evidence>
<feature type="compositionally biased region" description="Low complexity" evidence="1">
    <location>
        <begin position="608"/>
        <end position="622"/>
    </location>
</feature>
<accession>A0A7G5FCZ1</accession>
<keyword evidence="2" id="KW-1133">Transmembrane helix</keyword>
<protein>
    <submittedName>
        <fullName evidence="4">TIGR03769 domain-containing protein</fullName>
    </submittedName>
</protein>
<feature type="compositionally biased region" description="Gly residues" evidence="1">
    <location>
        <begin position="645"/>
        <end position="662"/>
    </location>
</feature>
<dbReference type="AlphaFoldDB" id="A0A7G5FCZ1"/>
<keyword evidence="2" id="KW-0812">Transmembrane</keyword>
<dbReference type="Proteomes" id="UP000515570">
    <property type="component" value="Chromosome"/>
</dbReference>
<feature type="compositionally biased region" description="Polar residues" evidence="1">
    <location>
        <begin position="701"/>
        <end position="715"/>
    </location>
</feature>
<reference evidence="4 5" key="1">
    <citation type="submission" date="2020-07" db="EMBL/GenBank/DDBJ databases">
        <title>non toxigenic Corynebacterium sp. nov from a clinical source.</title>
        <authorList>
            <person name="Bernier A.-M."/>
            <person name="Bernard K."/>
        </authorList>
    </citation>
    <scope>NUCLEOTIDE SEQUENCE [LARGE SCALE GENOMIC DNA]</scope>
    <source>
        <strain evidence="5">NML 93-0612</strain>
    </source>
</reference>
<evidence type="ECO:0000313" key="5">
    <source>
        <dbReference type="Proteomes" id="UP000515570"/>
    </source>
</evidence>
<dbReference type="EMBL" id="CP059833">
    <property type="protein sequence ID" value="QMV84482.1"/>
    <property type="molecule type" value="Genomic_DNA"/>
</dbReference>
<feature type="signal peptide" evidence="3">
    <location>
        <begin position="1"/>
        <end position="24"/>
    </location>
</feature>
<organism evidence="4 5">
    <name type="scientific">Corynebacterium hindlerae</name>
    <dbReference type="NCBI Taxonomy" id="699041"/>
    <lineage>
        <taxon>Bacteria</taxon>
        <taxon>Bacillati</taxon>
        <taxon>Actinomycetota</taxon>
        <taxon>Actinomycetes</taxon>
        <taxon>Mycobacteriales</taxon>
        <taxon>Corynebacteriaceae</taxon>
        <taxon>Corynebacterium</taxon>
    </lineage>
</organism>
<feature type="region of interest" description="Disordered" evidence="1">
    <location>
        <begin position="512"/>
        <end position="576"/>
    </location>
</feature>
<feature type="compositionally biased region" description="Low complexity" evidence="1">
    <location>
        <begin position="548"/>
        <end position="557"/>
    </location>
</feature>
<feature type="transmembrane region" description="Helical" evidence="2">
    <location>
        <begin position="724"/>
        <end position="746"/>
    </location>
</feature>
<evidence type="ECO:0000313" key="4">
    <source>
        <dbReference type="EMBL" id="QMV84482.1"/>
    </source>
</evidence>
<dbReference type="NCBIfam" id="NF038134">
    <property type="entry name" value="choice_anch_M"/>
    <property type="match status" value="2"/>
</dbReference>